<keyword evidence="8 9" id="KW-0472">Membrane</keyword>
<comment type="similarity">
    <text evidence="2 9">Belongs to the PI3/PI4-kinase family. Type II PI4K subfamily.</text>
</comment>
<dbReference type="GO" id="GO:0005886">
    <property type="term" value="C:plasma membrane"/>
    <property type="evidence" value="ECO:0007669"/>
    <property type="project" value="UniProtKB-SubCell"/>
</dbReference>
<proteinExistence type="inferred from homology"/>
<accession>A0A816ENC6</accession>
<dbReference type="PANTHER" id="PTHR12865">
    <property type="entry name" value="PHOSPHATIDYLINOSITOL 4-KINASE TYPE-II"/>
    <property type="match status" value="1"/>
</dbReference>
<gene>
    <name evidence="11" type="ORF">GPM918_LOCUS45360</name>
    <name evidence="12" type="ORF">SRO942_LOCUS47787</name>
</gene>
<dbReference type="GO" id="GO:0007032">
    <property type="term" value="P:endosome organization"/>
    <property type="evidence" value="ECO:0007669"/>
    <property type="project" value="TreeGrafter"/>
</dbReference>
<evidence type="ECO:0000313" key="12">
    <source>
        <dbReference type="EMBL" id="CAF4571487.1"/>
    </source>
</evidence>
<comment type="caution">
    <text evidence="11">The sequence shown here is derived from an EMBL/GenBank/DDBJ whole genome shotgun (WGS) entry which is preliminary data.</text>
</comment>
<protein>
    <recommendedName>
        <fullName evidence="9">Phosphatidylinositol 4-kinase type 2</fullName>
        <ecNumber evidence="9">2.7.1.67</ecNumber>
    </recommendedName>
</protein>
<comment type="catalytic activity">
    <reaction evidence="9">
        <text>a 1,2-diacyl-sn-glycero-3-phospho-(1D-myo-inositol) + ATP = a 1,2-diacyl-sn-glycero-3-phospho-(1D-myo-inositol 4-phosphate) + ADP + H(+)</text>
        <dbReference type="Rhea" id="RHEA:19877"/>
        <dbReference type="ChEBI" id="CHEBI:15378"/>
        <dbReference type="ChEBI" id="CHEBI:30616"/>
        <dbReference type="ChEBI" id="CHEBI:57880"/>
        <dbReference type="ChEBI" id="CHEBI:58178"/>
        <dbReference type="ChEBI" id="CHEBI:456216"/>
        <dbReference type="EC" id="2.7.1.67"/>
    </reaction>
</comment>
<dbReference type="InterPro" id="IPR039756">
    <property type="entry name" value="Lsb6/PI4K2"/>
</dbReference>
<evidence type="ECO:0000256" key="3">
    <source>
        <dbReference type="ARBA" id="ARBA00022475"/>
    </source>
</evidence>
<keyword evidence="13" id="KW-1185">Reference proteome</keyword>
<name>A0A816ENC6_9BILA</name>
<evidence type="ECO:0000259" key="10">
    <source>
        <dbReference type="Pfam" id="PF00454"/>
    </source>
</evidence>
<keyword evidence="7 9" id="KW-0067">ATP-binding</keyword>
<reference evidence="11" key="1">
    <citation type="submission" date="2021-02" db="EMBL/GenBank/DDBJ databases">
        <authorList>
            <person name="Nowell W R."/>
        </authorList>
    </citation>
    <scope>NUCLEOTIDE SEQUENCE</scope>
</reference>
<dbReference type="Proteomes" id="UP000663829">
    <property type="component" value="Unassembled WGS sequence"/>
</dbReference>
<dbReference type="GO" id="GO:0004430">
    <property type="term" value="F:1-phosphatidylinositol 4-kinase activity"/>
    <property type="evidence" value="ECO:0007669"/>
    <property type="project" value="UniProtKB-UniRule"/>
</dbReference>
<evidence type="ECO:0000256" key="5">
    <source>
        <dbReference type="ARBA" id="ARBA00022741"/>
    </source>
</evidence>
<evidence type="ECO:0000256" key="8">
    <source>
        <dbReference type="ARBA" id="ARBA00023136"/>
    </source>
</evidence>
<feature type="domain" description="PI3K/PI4K catalytic" evidence="10">
    <location>
        <begin position="35"/>
        <end position="131"/>
    </location>
</feature>
<keyword evidence="5 9" id="KW-0547">Nucleotide-binding</keyword>
<dbReference type="AlphaFoldDB" id="A0A816ENC6"/>
<dbReference type="EMBL" id="CAJOBC010120383">
    <property type="protein sequence ID" value="CAF4571487.1"/>
    <property type="molecule type" value="Genomic_DNA"/>
</dbReference>
<keyword evidence="6 9" id="KW-0418">Kinase</keyword>
<dbReference type="GO" id="GO:0005768">
    <property type="term" value="C:endosome"/>
    <property type="evidence" value="ECO:0007669"/>
    <property type="project" value="TreeGrafter"/>
</dbReference>
<dbReference type="EC" id="2.7.1.67" evidence="9"/>
<sequence length="133" mass="15416">TQLQEEQENISSNNVTTSASSIQVTTIENPTLLSDNIPLPTVEIHLAAIDNGLAFPFKHPDEWRAYPFHWAWLPQAKRPFSEETKQLVLEFLSDMNFVERELCDEIQELFLRDKDSDFRIIERQLAVMRGQVS</sequence>
<dbReference type="PANTHER" id="PTHR12865:SF1">
    <property type="entry name" value="PHOSPHATIDYLINOSITOL 4-KINASE TYPE 2"/>
    <property type="match status" value="1"/>
</dbReference>
<evidence type="ECO:0000256" key="7">
    <source>
        <dbReference type="ARBA" id="ARBA00022840"/>
    </source>
</evidence>
<evidence type="ECO:0000256" key="4">
    <source>
        <dbReference type="ARBA" id="ARBA00022679"/>
    </source>
</evidence>
<keyword evidence="3" id="KW-1003">Cell membrane</keyword>
<evidence type="ECO:0000256" key="6">
    <source>
        <dbReference type="ARBA" id="ARBA00022777"/>
    </source>
</evidence>
<comment type="subcellular location">
    <subcellularLocation>
        <location evidence="1">Cell membrane</location>
    </subcellularLocation>
    <subcellularLocation>
        <location evidence="9">Membrane</location>
        <topology evidence="9">Peripheral membrane protein</topology>
    </subcellularLocation>
</comment>
<dbReference type="EMBL" id="CAJNOQ010050261">
    <property type="protein sequence ID" value="CAF1648264.1"/>
    <property type="molecule type" value="Genomic_DNA"/>
</dbReference>
<dbReference type="GO" id="GO:0007030">
    <property type="term" value="P:Golgi organization"/>
    <property type="evidence" value="ECO:0007669"/>
    <property type="project" value="TreeGrafter"/>
</dbReference>
<keyword evidence="4 9" id="KW-0808">Transferase</keyword>
<evidence type="ECO:0000313" key="13">
    <source>
        <dbReference type="Proteomes" id="UP000663829"/>
    </source>
</evidence>
<evidence type="ECO:0000256" key="2">
    <source>
        <dbReference type="ARBA" id="ARBA00008941"/>
    </source>
</evidence>
<dbReference type="InterPro" id="IPR000403">
    <property type="entry name" value="PI3/4_kinase_cat_dom"/>
</dbReference>
<evidence type="ECO:0000256" key="1">
    <source>
        <dbReference type="ARBA" id="ARBA00004236"/>
    </source>
</evidence>
<feature type="non-terminal residue" evidence="11">
    <location>
        <position position="1"/>
    </location>
</feature>
<dbReference type="OrthoDB" id="3349449at2759"/>
<dbReference type="GO" id="GO:0046854">
    <property type="term" value="P:phosphatidylinositol phosphate biosynthetic process"/>
    <property type="evidence" value="ECO:0007669"/>
    <property type="project" value="UniProtKB-UniRule"/>
</dbReference>
<dbReference type="GO" id="GO:0005765">
    <property type="term" value="C:lysosomal membrane"/>
    <property type="evidence" value="ECO:0007669"/>
    <property type="project" value="TreeGrafter"/>
</dbReference>
<dbReference type="Pfam" id="PF00454">
    <property type="entry name" value="PI3_PI4_kinase"/>
    <property type="match status" value="1"/>
</dbReference>
<evidence type="ECO:0000256" key="9">
    <source>
        <dbReference type="RuleBase" id="RU367084"/>
    </source>
</evidence>
<dbReference type="Proteomes" id="UP000681722">
    <property type="component" value="Unassembled WGS sequence"/>
</dbReference>
<dbReference type="GO" id="GO:0005802">
    <property type="term" value="C:trans-Golgi network"/>
    <property type="evidence" value="ECO:0007669"/>
    <property type="project" value="TreeGrafter"/>
</dbReference>
<organism evidence="11 13">
    <name type="scientific">Didymodactylos carnosus</name>
    <dbReference type="NCBI Taxonomy" id="1234261"/>
    <lineage>
        <taxon>Eukaryota</taxon>
        <taxon>Metazoa</taxon>
        <taxon>Spiralia</taxon>
        <taxon>Gnathifera</taxon>
        <taxon>Rotifera</taxon>
        <taxon>Eurotatoria</taxon>
        <taxon>Bdelloidea</taxon>
        <taxon>Philodinida</taxon>
        <taxon>Philodinidae</taxon>
        <taxon>Didymodactylos</taxon>
    </lineage>
</organism>
<evidence type="ECO:0000313" key="11">
    <source>
        <dbReference type="EMBL" id="CAF1648264.1"/>
    </source>
</evidence>
<dbReference type="GO" id="GO:0005524">
    <property type="term" value="F:ATP binding"/>
    <property type="evidence" value="ECO:0007669"/>
    <property type="project" value="UniProtKB-UniRule"/>
</dbReference>